<comment type="similarity">
    <text evidence="8">Belongs to the tRNA(Ile)-lysidine synthase family.</text>
</comment>
<reference evidence="10 11" key="1">
    <citation type="submission" date="2016-10" db="EMBL/GenBank/DDBJ databases">
        <authorList>
            <person name="de Groot N.N."/>
        </authorList>
    </citation>
    <scope>NUCLEOTIDE SEQUENCE [LARGE SCALE GENOMIC DNA]</scope>
    <source>
        <strain evidence="10 11">DSM 23842</strain>
    </source>
</reference>
<dbReference type="HAMAP" id="MF_01161">
    <property type="entry name" value="tRNA_Ile_lys_synt"/>
    <property type="match status" value="1"/>
</dbReference>
<dbReference type="Gene3D" id="3.40.50.620">
    <property type="entry name" value="HUPs"/>
    <property type="match status" value="1"/>
</dbReference>
<evidence type="ECO:0000256" key="4">
    <source>
        <dbReference type="ARBA" id="ARBA00022694"/>
    </source>
</evidence>
<evidence type="ECO:0000256" key="2">
    <source>
        <dbReference type="ARBA" id="ARBA00022490"/>
    </source>
</evidence>
<dbReference type="Pfam" id="PF01171">
    <property type="entry name" value="ATP_bind_3"/>
    <property type="match status" value="1"/>
</dbReference>
<accession>A0A1H4B432</accession>
<proteinExistence type="inferred from homology"/>
<keyword evidence="6 8" id="KW-0067">ATP-binding</keyword>
<comment type="function">
    <text evidence="8">Ligates lysine onto the cytidine present at position 34 of the AUA codon-specific tRNA(Ile) that contains the anticodon CAU, in an ATP-dependent manner. Cytidine is converted to lysidine, thus changing the amino acid specificity of the tRNA from methionine to isoleucine.</text>
</comment>
<dbReference type="EMBL" id="FNQK01000013">
    <property type="protein sequence ID" value="SEA42943.1"/>
    <property type="molecule type" value="Genomic_DNA"/>
</dbReference>
<feature type="domain" description="Lysidine-tRNA(Ile) synthetase C-terminal" evidence="9">
    <location>
        <begin position="362"/>
        <end position="434"/>
    </location>
</feature>
<comment type="domain">
    <text evidence="8">The N-terminal region contains the highly conserved SGGXDS motif, predicted to be a P-loop motif involved in ATP binding.</text>
</comment>
<dbReference type="Pfam" id="PF11734">
    <property type="entry name" value="TilS_C"/>
    <property type="match status" value="1"/>
</dbReference>
<evidence type="ECO:0000256" key="1">
    <source>
        <dbReference type="ARBA" id="ARBA00004496"/>
    </source>
</evidence>
<keyword evidence="2 8" id="KW-0963">Cytoplasm</keyword>
<dbReference type="EC" id="6.3.4.19" evidence="8"/>
<evidence type="ECO:0000259" key="9">
    <source>
        <dbReference type="SMART" id="SM00977"/>
    </source>
</evidence>
<name>A0A1H4B432_BIZPA</name>
<evidence type="ECO:0000313" key="10">
    <source>
        <dbReference type="EMBL" id="SEA42943.1"/>
    </source>
</evidence>
<dbReference type="STRING" id="283786.SAMN04487990_11331"/>
<evidence type="ECO:0000256" key="3">
    <source>
        <dbReference type="ARBA" id="ARBA00022598"/>
    </source>
</evidence>
<dbReference type="PANTHER" id="PTHR43033">
    <property type="entry name" value="TRNA(ILE)-LYSIDINE SYNTHASE-RELATED"/>
    <property type="match status" value="1"/>
</dbReference>
<evidence type="ECO:0000256" key="6">
    <source>
        <dbReference type="ARBA" id="ARBA00022840"/>
    </source>
</evidence>
<dbReference type="NCBIfam" id="TIGR02433">
    <property type="entry name" value="lysidine_TilS_C"/>
    <property type="match status" value="1"/>
</dbReference>
<keyword evidence="5 8" id="KW-0547">Nucleotide-binding</keyword>
<dbReference type="AlphaFoldDB" id="A0A1H4B432"/>
<dbReference type="GO" id="GO:0005524">
    <property type="term" value="F:ATP binding"/>
    <property type="evidence" value="ECO:0007669"/>
    <property type="project" value="UniProtKB-UniRule"/>
</dbReference>
<comment type="subcellular location">
    <subcellularLocation>
        <location evidence="1 8">Cytoplasm</location>
    </subcellularLocation>
</comment>
<dbReference type="NCBIfam" id="TIGR02432">
    <property type="entry name" value="lysidine_TilS_N"/>
    <property type="match status" value="1"/>
</dbReference>
<dbReference type="SUPFAM" id="SSF56037">
    <property type="entry name" value="PheT/TilS domain"/>
    <property type="match status" value="1"/>
</dbReference>
<organism evidence="10 11">
    <name type="scientific">Bizionia paragorgiae</name>
    <dbReference type="NCBI Taxonomy" id="283786"/>
    <lineage>
        <taxon>Bacteria</taxon>
        <taxon>Pseudomonadati</taxon>
        <taxon>Bacteroidota</taxon>
        <taxon>Flavobacteriia</taxon>
        <taxon>Flavobacteriales</taxon>
        <taxon>Flavobacteriaceae</taxon>
        <taxon>Bizionia</taxon>
    </lineage>
</organism>
<dbReference type="SUPFAM" id="SSF52402">
    <property type="entry name" value="Adenine nucleotide alpha hydrolases-like"/>
    <property type="match status" value="1"/>
</dbReference>
<feature type="binding site" evidence="8">
    <location>
        <begin position="26"/>
        <end position="31"/>
    </location>
    <ligand>
        <name>ATP</name>
        <dbReference type="ChEBI" id="CHEBI:30616"/>
    </ligand>
</feature>
<gene>
    <name evidence="8" type="primary">tilS</name>
    <name evidence="10" type="ORF">SAMN04487990_11331</name>
</gene>
<dbReference type="SMART" id="SM00977">
    <property type="entry name" value="TilS_C"/>
    <property type="match status" value="1"/>
</dbReference>
<keyword evidence="11" id="KW-1185">Reference proteome</keyword>
<dbReference type="Proteomes" id="UP000198846">
    <property type="component" value="Unassembled WGS sequence"/>
</dbReference>
<evidence type="ECO:0000313" key="11">
    <source>
        <dbReference type="Proteomes" id="UP000198846"/>
    </source>
</evidence>
<evidence type="ECO:0000256" key="7">
    <source>
        <dbReference type="ARBA" id="ARBA00048539"/>
    </source>
</evidence>
<dbReference type="RefSeq" id="WP_092134877.1">
    <property type="nucleotide sequence ID" value="NZ_FNQK01000013.1"/>
</dbReference>
<protein>
    <recommendedName>
        <fullName evidence="8">tRNA(Ile)-lysidine synthase</fullName>
        <ecNumber evidence="8">6.3.4.19</ecNumber>
    </recommendedName>
    <alternativeName>
        <fullName evidence="8">tRNA(Ile)-2-lysyl-cytidine synthase</fullName>
    </alternativeName>
    <alternativeName>
        <fullName evidence="8">tRNA(Ile)-lysidine synthetase</fullName>
    </alternativeName>
</protein>
<sequence length="438" mass="49646">MQNAFINHINNQLPFLKNGRLLIAISGGLDSVVLTHLCHKAGLNVALAHCNFNLRPGDCDEDEDFVVHLADTLDVEVFVQRFETSTYADEHKLSTQMAARELRYNWFNDLQTLLKFDYVLTAHHADDALETFLINLSRGTGLDGLTGIPEINNSIVRPLLPFSRSELENYANSQDIEWREDGSNASTKYLRNKLRHDIIPQLKAVNPQFLNNFENTLQHLKASQSIINESIEAVLKEAVLFSDATSTRYDIAVLQRLKASEAYLYELFKGYGFNSGTAILELMSAQSGKYLLSATHMLLKNRSELVVTVKKEALENDSIIIAPNVNSVRLNDGELTITEVDSISEHDTYSVFVDKDKLAFPLVLRHWEKGDIFYPLGMTGKKKLSKFFKDEKLSLIEKSNCRLLCTDSAIVWVVGKRLDNRFKVTHNTQSILKITYKK</sequence>
<dbReference type="GO" id="GO:0005737">
    <property type="term" value="C:cytoplasm"/>
    <property type="evidence" value="ECO:0007669"/>
    <property type="project" value="UniProtKB-SubCell"/>
</dbReference>
<dbReference type="GO" id="GO:0006400">
    <property type="term" value="P:tRNA modification"/>
    <property type="evidence" value="ECO:0007669"/>
    <property type="project" value="UniProtKB-UniRule"/>
</dbReference>
<dbReference type="OrthoDB" id="9807403at2"/>
<keyword evidence="3 8" id="KW-0436">Ligase</keyword>
<dbReference type="InterPro" id="IPR012795">
    <property type="entry name" value="tRNA_Ile_lys_synt_N"/>
</dbReference>
<evidence type="ECO:0000256" key="5">
    <source>
        <dbReference type="ARBA" id="ARBA00022741"/>
    </source>
</evidence>
<dbReference type="InterPro" id="IPR014729">
    <property type="entry name" value="Rossmann-like_a/b/a_fold"/>
</dbReference>
<dbReference type="PANTHER" id="PTHR43033:SF1">
    <property type="entry name" value="TRNA(ILE)-LYSIDINE SYNTHASE-RELATED"/>
    <property type="match status" value="1"/>
</dbReference>
<comment type="catalytic activity">
    <reaction evidence="7 8">
        <text>cytidine(34) in tRNA(Ile2) + L-lysine + ATP = lysidine(34) in tRNA(Ile2) + AMP + diphosphate + H(+)</text>
        <dbReference type="Rhea" id="RHEA:43744"/>
        <dbReference type="Rhea" id="RHEA-COMP:10625"/>
        <dbReference type="Rhea" id="RHEA-COMP:10670"/>
        <dbReference type="ChEBI" id="CHEBI:15378"/>
        <dbReference type="ChEBI" id="CHEBI:30616"/>
        <dbReference type="ChEBI" id="CHEBI:32551"/>
        <dbReference type="ChEBI" id="CHEBI:33019"/>
        <dbReference type="ChEBI" id="CHEBI:82748"/>
        <dbReference type="ChEBI" id="CHEBI:83665"/>
        <dbReference type="ChEBI" id="CHEBI:456215"/>
        <dbReference type="EC" id="6.3.4.19"/>
    </reaction>
</comment>
<keyword evidence="4 8" id="KW-0819">tRNA processing</keyword>
<dbReference type="GO" id="GO:0032267">
    <property type="term" value="F:tRNA(Ile)-lysidine synthase activity"/>
    <property type="evidence" value="ECO:0007669"/>
    <property type="project" value="UniProtKB-EC"/>
</dbReference>
<dbReference type="CDD" id="cd01992">
    <property type="entry name" value="TilS_N"/>
    <property type="match status" value="1"/>
</dbReference>
<evidence type="ECO:0000256" key="8">
    <source>
        <dbReference type="HAMAP-Rule" id="MF_01161"/>
    </source>
</evidence>
<dbReference type="InterPro" id="IPR012094">
    <property type="entry name" value="tRNA_Ile_lys_synt"/>
</dbReference>
<dbReference type="InterPro" id="IPR011063">
    <property type="entry name" value="TilS/TtcA_N"/>
</dbReference>
<dbReference type="InterPro" id="IPR012796">
    <property type="entry name" value="Lysidine-tRNA-synth_C"/>
</dbReference>